<dbReference type="Proteomes" id="UP000198923">
    <property type="component" value="Unassembled WGS sequence"/>
</dbReference>
<keyword evidence="2" id="KW-1185">Reference proteome</keyword>
<evidence type="ECO:0000313" key="2">
    <source>
        <dbReference type="Proteomes" id="UP000198923"/>
    </source>
</evidence>
<sequence length="55" mass="6534">MKHMTEAAVTEPQSQRPRFMNWREEVAADKERRAEAGRKRDLAMLRRIRLSVPEP</sequence>
<name>A0A1G8K4U9_9ACTN</name>
<dbReference type="STRING" id="504805.SAMN05421505_14731"/>
<dbReference type="EMBL" id="FNCN01000047">
    <property type="protein sequence ID" value="SDI38442.1"/>
    <property type="molecule type" value="Genomic_DNA"/>
</dbReference>
<evidence type="ECO:0000313" key="1">
    <source>
        <dbReference type="EMBL" id="SDI38442.1"/>
    </source>
</evidence>
<proteinExistence type="predicted"/>
<dbReference type="AlphaFoldDB" id="A0A1G8K4U9"/>
<protein>
    <submittedName>
        <fullName evidence="1">Uncharacterized protein</fullName>
    </submittedName>
</protein>
<organism evidence="1 2">
    <name type="scientific">Sinosporangium album</name>
    <dbReference type="NCBI Taxonomy" id="504805"/>
    <lineage>
        <taxon>Bacteria</taxon>
        <taxon>Bacillati</taxon>
        <taxon>Actinomycetota</taxon>
        <taxon>Actinomycetes</taxon>
        <taxon>Streptosporangiales</taxon>
        <taxon>Streptosporangiaceae</taxon>
        <taxon>Sinosporangium</taxon>
    </lineage>
</organism>
<reference evidence="1 2" key="1">
    <citation type="submission" date="2016-10" db="EMBL/GenBank/DDBJ databases">
        <authorList>
            <person name="de Groot N.N."/>
        </authorList>
    </citation>
    <scope>NUCLEOTIDE SEQUENCE [LARGE SCALE GENOMIC DNA]</scope>
    <source>
        <strain evidence="1 2">CPCC 201354</strain>
    </source>
</reference>
<accession>A0A1G8K4U9</accession>
<gene>
    <name evidence="1" type="ORF">SAMN05421505_14731</name>
</gene>